<sequence length="118" mass="14226">MDPISYDKLTMTDEDIPDDFFGSGLRCERTYNNHNQNINEPQQNKEKEKWYLFWKEEEINNSHNKNIYNISIPVGEIFFFKSEYNCRIAFLYPKSILYDQNDIPSNFVEIQKIIIKPF</sequence>
<organism evidence="1 2">
    <name type="scientific">Plasmodium falciparum FCH/4</name>
    <dbReference type="NCBI Taxonomy" id="1036724"/>
    <lineage>
        <taxon>Eukaryota</taxon>
        <taxon>Sar</taxon>
        <taxon>Alveolata</taxon>
        <taxon>Apicomplexa</taxon>
        <taxon>Aconoidasida</taxon>
        <taxon>Haemosporida</taxon>
        <taxon>Plasmodiidae</taxon>
        <taxon>Plasmodium</taxon>
        <taxon>Plasmodium (Laverania)</taxon>
    </lineage>
</organism>
<evidence type="ECO:0000313" key="1">
    <source>
        <dbReference type="EMBL" id="ETW32554.1"/>
    </source>
</evidence>
<proteinExistence type="predicted"/>
<name>A0A024VUZ5_PLAFA</name>
<gene>
    <name evidence="1" type="ORF">PFFCH_00019</name>
</gene>
<dbReference type="EMBL" id="KI927791">
    <property type="protein sequence ID" value="ETW32554.1"/>
    <property type="molecule type" value="Genomic_DNA"/>
</dbReference>
<evidence type="ECO:0000313" key="2">
    <source>
        <dbReference type="Proteomes" id="UP000030656"/>
    </source>
</evidence>
<dbReference type="AlphaFoldDB" id="A0A024VUZ5"/>
<protein>
    <submittedName>
        <fullName evidence="1">Uncharacterized protein</fullName>
    </submittedName>
</protein>
<reference evidence="1 2" key="1">
    <citation type="submission" date="2013-02" db="EMBL/GenBank/DDBJ databases">
        <title>The Genome Annotation of Plasmodium falciparum FCH/4.</title>
        <authorList>
            <consortium name="The Broad Institute Genome Sequencing Platform"/>
            <consortium name="The Broad Institute Genome Sequencing Center for Infectious Disease"/>
            <person name="Neafsey D."/>
            <person name="Hoffman S."/>
            <person name="Volkman S."/>
            <person name="Rosenthal P."/>
            <person name="Walker B."/>
            <person name="Young S.K."/>
            <person name="Zeng Q."/>
            <person name="Gargeya S."/>
            <person name="Fitzgerald M."/>
            <person name="Haas B."/>
            <person name="Abouelleil A."/>
            <person name="Allen A.W."/>
            <person name="Alvarado L."/>
            <person name="Arachchi H.M."/>
            <person name="Berlin A.M."/>
            <person name="Chapman S.B."/>
            <person name="Gainer-Dewar J."/>
            <person name="Goldberg J."/>
            <person name="Griggs A."/>
            <person name="Gujja S."/>
            <person name="Hansen M."/>
            <person name="Howarth C."/>
            <person name="Imamovic A."/>
            <person name="Ireland A."/>
            <person name="Larimer J."/>
            <person name="McCowan C."/>
            <person name="Murphy C."/>
            <person name="Pearson M."/>
            <person name="Poon T.W."/>
            <person name="Priest M."/>
            <person name="Roberts A."/>
            <person name="Saif S."/>
            <person name="Shea T."/>
            <person name="Sisk P."/>
            <person name="Sykes S."/>
            <person name="Wortman J."/>
            <person name="Nusbaum C."/>
            <person name="Birren B."/>
        </authorList>
    </citation>
    <scope>NUCLEOTIDE SEQUENCE [LARGE SCALE GENOMIC DNA]</scope>
    <source>
        <strain evidence="1 2">FCH/4</strain>
    </source>
</reference>
<reference evidence="1 2" key="2">
    <citation type="submission" date="2013-02" db="EMBL/GenBank/DDBJ databases">
        <title>The Genome Sequence of Plasmodium falciparum FCH/4.</title>
        <authorList>
            <consortium name="The Broad Institute Genome Sequencing Platform"/>
            <consortium name="The Broad Institute Genome Sequencing Center for Infectious Disease"/>
            <person name="Neafsey D."/>
            <person name="Cheeseman I."/>
            <person name="Volkman S."/>
            <person name="Adams J."/>
            <person name="Walker B."/>
            <person name="Young S.K."/>
            <person name="Zeng Q."/>
            <person name="Gargeya S."/>
            <person name="Fitzgerald M."/>
            <person name="Haas B."/>
            <person name="Abouelleil A."/>
            <person name="Alvarado L."/>
            <person name="Arachchi H.M."/>
            <person name="Berlin A.M."/>
            <person name="Chapman S.B."/>
            <person name="Dewar J."/>
            <person name="Goldberg J."/>
            <person name="Griggs A."/>
            <person name="Gujja S."/>
            <person name="Hansen M."/>
            <person name="Howarth C."/>
            <person name="Imamovic A."/>
            <person name="Larimer J."/>
            <person name="McCowan C."/>
            <person name="Murphy C."/>
            <person name="Neiman D."/>
            <person name="Pearson M."/>
            <person name="Priest M."/>
            <person name="Roberts A."/>
            <person name="Saif S."/>
            <person name="Shea T."/>
            <person name="Sisk P."/>
            <person name="Sykes S."/>
            <person name="Wortman J."/>
            <person name="Nusbaum C."/>
            <person name="Birren B."/>
        </authorList>
    </citation>
    <scope>NUCLEOTIDE SEQUENCE [LARGE SCALE GENOMIC DNA]</scope>
    <source>
        <strain evidence="1 2">FCH/4</strain>
    </source>
</reference>
<accession>A0A024VUZ5</accession>
<dbReference type="Proteomes" id="UP000030656">
    <property type="component" value="Unassembled WGS sequence"/>
</dbReference>